<keyword evidence="1" id="KW-0472">Membrane</keyword>
<feature type="transmembrane region" description="Helical" evidence="1">
    <location>
        <begin position="236"/>
        <end position="253"/>
    </location>
</feature>
<feature type="transmembrane region" description="Helical" evidence="1">
    <location>
        <begin position="158"/>
        <end position="185"/>
    </location>
</feature>
<feature type="transmembrane region" description="Helical" evidence="1">
    <location>
        <begin position="12"/>
        <end position="31"/>
    </location>
</feature>
<keyword evidence="1" id="KW-0812">Transmembrane</keyword>
<proteinExistence type="predicted"/>
<evidence type="ECO:0000256" key="1">
    <source>
        <dbReference type="SAM" id="Phobius"/>
    </source>
</evidence>
<organism evidence="2 3">
    <name type="scientific">Legionella tucsonensis</name>
    <dbReference type="NCBI Taxonomy" id="40335"/>
    <lineage>
        <taxon>Bacteria</taxon>
        <taxon>Pseudomonadati</taxon>
        <taxon>Pseudomonadota</taxon>
        <taxon>Gammaproteobacteria</taxon>
        <taxon>Legionellales</taxon>
        <taxon>Legionellaceae</taxon>
        <taxon>Legionella</taxon>
    </lineage>
</organism>
<sequence length="414" mass="47961">MQIDRWIQYILRPYLVLIFILTALGSWQAFLTHSKWHMGDWLINYQGGFVRRGLLGELLYQLPEYSSVSLGFYAFLCLIIFNALFLLFSFLLLKKQAFLSPYILLIFSPFIFAFPVNSFDHFESQGGYFKDCIYCCALAFIGWSAVAHQEKTFEKIYYFTLLCYPLIILTHEVFAIFLPYIVVVYLTKVKLNRKRVVLNLSLISLSIMSFVLCIVFKGNDIQATAIYKSLLTRYPVTMNGSIGWLGAPMKIAIERVLIQIHSNSYFKIYGVILLFASIAFLPVMQQLKFVFKNKISLFLCLIALIGTLVLCCIAIDWGRFIRFNLVSLFILSLVGGALMPRKSEELKPNHRINSYRTGYLFYIGVFLFTISYALLWRIPSCCNYRPPISDLSTNNLIWTYQTYKKIIYDIVSPF</sequence>
<dbReference type="EMBL" id="LNZA01000008">
    <property type="protein sequence ID" value="KTD71215.1"/>
    <property type="molecule type" value="Genomic_DNA"/>
</dbReference>
<gene>
    <name evidence="2" type="ORF">Ltuc_2574</name>
</gene>
<dbReference type="RefSeq" id="WP_058521787.1">
    <property type="nucleotide sequence ID" value="NZ_CAAAIP010000002.1"/>
</dbReference>
<keyword evidence="1" id="KW-1133">Transmembrane helix</keyword>
<name>A0A0W0ZPR3_9GAMM</name>
<comment type="caution">
    <text evidence="2">The sequence shown here is derived from an EMBL/GenBank/DDBJ whole genome shotgun (WGS) entry which is preliminary data.</text>
</comment>
<feature type="transmembrane region" description="Helical" evidence="1">
    <location>
        <begin position="321"/>
        <end position="339"/>
    </location>
</feature>
<feature type="transmembrane region" description="Helical" evidence="1">
    <location>
        <begin position="359"/>
        <end position="378"/>
    </location>
</feature>
<dbReference type="Proteomes" id="UP000054693">
    <property type="component" value="Unassembled WGS sequence"/>
</dbReference>
<evidence type="ECO:0000313" key="2">
    <source>
        <dbReference type="EMBL" id="KTD71215.1"/>
    </source>
</evidence>
<feature type="transmembrane region" description="Helical" evidence="1">
    <location>
        <begin position="70"/>
        <end position="92"/>
    </location>
</feature>
<dbReference type="PATRIC" id="fig|40335.7.peg.2752"/>
<keyword evidence="3" id="KW-1185">Reference proteome</keyword>
<reference evidence="2 3" key="1">
    <citation type="submission" date="2015-11" db="EMBL/GenBank/DDBJ databases">
        <title>Genomic analysis of 38 Legionella species identifies large and diverse effector repertoires.</title>
        <authorList>
            <person name="Burstein D."/>
            <person name="Amaro F."/>
            <person name="Zusman T."/>
            <person name="Lifshitz Z."/>
            <person name="Cohen O."/>
            <person name="Gilbert J.A."/>
            <person name="Pupko T."/>
            <person name="Shuman H.A."/>
            <person name="Segal G."/>
        </authorList>
    </citation>
    <scope>NUCLEOTIDE SEQUENCE [LARGE SCALE GENOMIC DNA]</scope>
    <source>
        <strain evidence="2 3">ATCC 49180</strain>
    </source>
</reference>
<evidence type="ECO:0000313" key="3">
    <source>
        <dbReference type="Proteomes" id="UP000054693"/>
    </source>
</evidence>
<dbReference type="OrthoDB" id="7066290at2"/>
<protein>
    <submittedName>
        <fullName evidence="2">Uncharacterized protein</fullName>
    </submittedName>
</protein>
<feature type="transmembrane region" description="Helical" evidence="1">
    <location>
        <begin position="99"/>
        <end position="116"/>
    </location>
</feature>
<accession>A0A0W0ZPR3</accession>
<feature type="transmembrane region" description="Helical" evidence="1">
    <location>
        <begin position="197"/>
        <end position="216"/>
    </location>
</feature>
<dbReference type="AlphaFoldDB" id="A0A0W0ZPR3"/>
<feature type="transmembrane region" description="Helical" evidence="1">
    <location>
        <begin position="265"/>
        <end position="283"/>
    </location>
</feature>
<feature type="transmembrane region" description="Helical" evidence="1">
    <location>
        <begin position="295"/>
        <end position="315"/>
    </location>
</feature>